<evidence type="ECO:0000259" key="6">
    <source>
        <dbReference type="Pfam" id="PF04357"/>
    </source>
</evidence>
<feature type="domain" description="Translocation and assembly module TamB C-terminal" evidence="6">
    <location>
        <begin position="624"/>
        <end position="810"/>
    </location>
</feature>
<organism evidence="7 8">
    <name type="scientific">Acidocella aquatica</name>
    <dbReference type="NCBI Taxonomy" id="1922313"/>
    <lineage>
        <taxon>Bacteria</taxon>
        <taxon>Pseudomonadati</taxon>
        <taxon>Pseudomonadota</taxon>
        <taxon>Alphaproteobacteria</taxon>
        <taxon>Acetobacterales</taxon>
        <taxon>Acidocellaceae</taxon>
        <taxon>Acidocella</taxon>
    </lineage>
</organism>
<feature type="region of interest" description="Disordered" evidence="5">
    <location>
        <begin position="911"/>
        <end position="931"/>
    </location>
</feature>
<evidence type="ECO:0000313" key="8">
    <source>
        <dbReference type="Proteomes" id="UP001156641"/>
    </source>
</evidence>
<keyword evidence="3" id="KW-1133">Transmembrane helix</keyword>
<evidence type="ECO:0000256" key="4">
    <source>
        <dbReference type="ARBA" id="ARBA00023136"/>
    </source>
</evidence>
<dbReference type="Pfam" id="PF04357">
    <property type="entry name" value="TamB"/>
    <property type="match status" value="2"/>
</dbReference>
<dbReference type="RefSeq" id="WP_284256700.1">
    <property type="nucleotide sequence ID" value="NZ_BSOS01000009.1"/>
</dbReference>
<name>A0ABQ6A4C3_9PROT</name>
<dbReference type="InterPro" id="IPR007452">
    <property type="entry name" value="TamB_C"/>
</dbReference>
<comment type="caution">
    <text evidence="7">The sequence shown here is derived from an EMBL/GenBank/DDBJ whole genome shotgun (WGS) entry which is preliminary data.</text>
</comment>
<proteinExistence type="predicted"/>
<feature type="compositionally biased region" description="Pro residues" evidence="5">
    <location>
        <begin position="919"/>
        <end position="930"/>
    </location>
</feature>
<evidence type="ECO:0000256" key="1">
    <source>
        <dbReference type="ARBA" id="ARBA00004167"/>
    </source>
</evidence>
<dbReference type="PANTHER" id="PTHR36985">
    <property type="entry name" value="TRANSLOCATION AND ASSEMBLY MODULE SUBUNIT TAMB"/>
    <property type="match status" value="1"/>
</dbReference>
<feature type="domain" description="Translocation and assembly module TamB C-terminal" evidence="6">
    <location>
        <begin position="827"/>
        <end position="1168"/>
    </location>
</feature>
<evidence type="ECO:0000256" key="3">
    <source>
        <dbReference type="ARBA" id="ARBA00022989"/>
    </source>
</evidence>
<evidence type="ECO:0000256" key="5">
    <source>
        <dbReference type="SAM" id="MobiDB-lite"/>
    </source>
</evidence>
<keyword evidence="8" id="KW-1185">Reference proteome</keyword>
<evidence type="ECO:0000313" key="7">
    <source>
        <dbReference type="EMBL" id="GLR66105.1"/>
    </source>
</evidence>
<sequence length="1168" mass="117201">MRWLRSFFILLLVAAGLPLLVLGGVCVGLNTGGGRAFAERQINHFLAPGISISGLSGHFPADIKLTTLTLADSTGVWLSGQNLELRWQPAAILRGGIAVTSLSAAALDIARLPVTGQSTSTSTTAGGLPAWRLDVARLSVPALNLGPALAGTPTTLTLTGAAHFQGNTRGGVTLKATAQQGGADYTLDGAIDPQTVSAKLHIAEPPDGLLAHLAGTQGQGPFVLNAALAGPRGAAALTFDMALGAARLNGTGTLGLNPRNPSADVVFNLPALAPMGALAGQTVAGSATLHLVLAAQNGVTRIAFSGGTTLTAGPYGLAKLTGPAGHFSLAADLRGRVLNIRQFDASGASFQMSATGRLAPAAVNLQMQLALPRLGAFFPGISGSATGTGSITGAPGDYAAKAVLTGNAAEKNIPSGPFSIVLDARHLPRLPEGTLTASGALENAPLTLDAAFSRDAKGAAVFTINKATWRSLNAQADLAMAPGATLPNGTAQLSIGRLDDFARFSPLPLSGRVAADFSYSAANILKLKIDAQNLVTAPRLGAVNATLSATGPAAALAVRGQASTRKPGSAPAQMALAGVVNLETRTATLAAFTAAWQQMNAVLQGPAQLSAQSGITLRHLALEVNGGRVALDGTLTPRLDDAKLNIQNLPASLASLFVPGLKATGTLAASATLSGSLAEPAGQITFNAQNIKLHAGPAAAMPAVAFSGSATVAGASARVKAALTAGSDMDLAADGLVPLTATGALNLHVNGRGDLRLLDPLLAAHETMVRGMVTADMTLTGTPATPLASGSATLADGSVQDIGTGLNLTHMAARMQAAGTLLTLQSFQATAGAGQLTGHGTVDLGTPDMPLDIILTATNASPISSDILSGSVDAALSLTGALQGNMLLAGNVNIKKANINIAQSLPPSVADLPITNAGEPPPPPSTPPPDIGLDLRVTGRNQIFVRGNGIFAELGGDAHITGTLAAPIPEGGFELIRGYVSLTGKNLNFTKGSVSFNGAGFMPALDLEATSTSTSNVTATLIVGGTAAKPVITLSSTPPLPSDEILAQLLFGQSATSLSPFQTASLAAALAQIAGLGGGLPNPLDSVRDALGLNELSLSSNASGPPSVEAGRYVAPGVYLGATQATNGQGTQATVEINLTKGLKLQSSTGTSRTGNSSSVGLTYQFNY</sequence>
<keyword evidence="4" id="KW-0472">Membrane</keyword>
<keyword evidence="2" id="KW-0812">Transmembrane</keyword>
<dbReference type="Proteomes" id="UP001156641">
    <property type="component" value="Unassembled WGS sequence"/>
</dbReference>
<gene>
    <name evidence="7" type="ORF">GCM10010909_07830</name>
</gene>
<dbReference type="EMBL" id="BSOS01000009">
    <property type="protein sequence ID" value="GLR66105.1"/>
    <property type="molecule type" value="Genomic_DNA"/>
</dbReference>
<accession>A0ABQ6A4C3</accession>
<dbReference type="PANTHER" id="PTHR36985:SF1">
    <property type="entry name" value="TRANSLOCATION AND ASSEMBLY MODULE SUBUNIT TAMB"/>
    <property type="match status" value="1"/>
</dbReference>
<evidence type="ECO:0000256" key="2">
    <source>
        <dbReference type="ARBA" id="ARBA00022692"/>
    </source>
</evidence>
<comment type="subcellular location">
    <subcellularLocation>
        <location evidence="1">Membrane</location>
        <topology evidence="1">Single-pass membrane protein</topology>
    </subcellularLocation>
</comment>
<reference evidence="8" key="1">
    <citation type="journal article" date="2019" name="Int. J. Syst. Evol. Microbiol.">
        <title>The Global Catalogue of Microorganisms (GCM) 10K type strain sequencing project: providing services to taxonomists for standard genome sequencing and annotation.</title>
        <authorList>
            <consortium name="The Broad Institute Genomics Platform"/>
            <consortium name="The Broad Institute Genome Sequencing Center for Infectious Disease"/>
            <person name="Wu L."/>
            <person name="Ma J."/>
        </authorList>
    </citation>
    <scope>NUCLEOTIDE SEQUENCE [LARGE SCALE GENOMIC DNA]</scope>
    <source>
        <strain evidence="8">NBRC 112502</strain>
    </source>
</reference>
<protein>
    <recommendedName>
        <fullName evidence="6">Translocation and assembly module TamB C-terminal domain-containing protein</fullName>
    </recommendedName>
</protein>